<feature type="compositionally biased region" description="Low complexity" evidence="2">
    <location>
        <begin position="473"/>
        <end position="485"/>
    </location>
</feature>
<feature type="region of interest" description="Disordered" evidence="2">
    <location>
        <begin position="707"/>
        <end position="773"/>
    </location>
</feature>
<feature type="compositionally biased region" description="Low complexity" evidence="2">
    <location>
        <begin position="160"/>
        <end position="171"/>
    </location>
</feature>
<feature type="compositionally biased region" description="Low complexity" evidence="2">
    <location>
        <begin position="545"/>
        <end position="568"/>
    </location>
</feature>
<proteinExistence type="predicted"/>
<evidence type="ECO:0000256" key="2">
    <source>
        <dbReference type="SAM" id="MobiDB-lite"/>
    </source>
</evidence>
<feature type="region of interest" description="Disordered" evidence="2">
    <location>
        <begin position="1"/>
        <end position="21"/>
    </location>
</feature>
<feature type="compositionally biased region" description="Low complexity" evidence="2">
    <location>
        <begin position="707"/>
        <end position="725"/>
    </location>
</feature>
<feature type="region of interest" description="Disordered" evidence="2">
    <location>
        <begin position="138"/>
        <end position="178"/>
    </location>
</feature>
<feature type="region of interest" description="Disordered" evidence="2">
    <location>
        <begin position="532"/>
        <end position="597"/>
    </location>
</feature>
<feature type="compositionally biased region" description="Acidic residues" evidence="2">
    <location>
        <begin position="1"/>
        <end position="20"/>
    </location>
</feature>
<feature type="compositionally biased region" description="Polar residues" evidence="2">
    <location>
        <begin position="569"/>
        <end position="591"/>
    </location>
</feature>
<dbReference type="Proteomes" id="UP001190700">
    <property type="component" value="Unassembled WGS sequence"/>
</dbReference>
<evidence type="ECO:0000256" key="1">
    <source>
        <dbReference type="SAM" id="Coils"/>
    </source>
</evidence>
<accession>A0AAE0ET73</accession>
<feature type="compositionally biased region" description="Polar residues" evidence="2">
    <location>
        <begin position="324"/>
        <end position="362"/>
    </location>
</feature>
<feature type="compositionally biased region" description="Low complexity" evidence="2">
    <location>
        <begin position="742"/>
        <end position="754"/>
    </location>
</feature>
<sequence>METSTEGDADNEDNEDDYGDDERKYELNQLKEYLETHTDLHSIRLVLCYLQSYNVTPGLLEETQICKSILKLRSHEDPATASSFKSLASFSVWKDYLGMPVIGQRKMGTRGEKKSDNALEVSGLKRRECGKTRLVDSVASNGRRAPAHLQKGSNKRPKCSSDSRAANSSARLHSRTTRAAVAKLQRTQSVELRNLDADVQPSVTVSLKDFPSPTPPERTLKQSSTCIPPVTNADGKTYQETLPDISISDDKPDKQSPPKEDFPVLREEQPDDHHDLQAAPKTMRSGADKTGRGRRPSQVSIAKVSVKTLKKTLSRAKPTDPHTKVNNQKPTSSLASMKTWGSSTSTSFKGISQSLKGAQSQPLMVEEQETTPDLYQFEPSNLDDNLLEDVSLPNTPPSPRSPNLPSWNEPQWDEGVLPQQADVPNLDVSVDAEMDLSVPEPSENSRFNTDPNFLTIPTSAELQLPAPPRRSMPAPQQTQQPAPAHASPPPVTLQQTLQPESHMLLKNESQEKSENTQQRHEVALHMQEPQLPPQVEPQTAQLDAQQLSHSQQQHSQHSQQQKHSQQQQLGTGRSTESPSLQQKQEQSTEPSASRPITEHSEAPVLLILLLGILQPIQNCDCRNCVQCQLIAQGLITLVQQQAQQKATQTPEKIKEREQFISSQVAQLQQFLKAHKCLRRPPQEENRPVSQQHQSQVHPNALLVQQEQQQQPPLLQQQQPQKQQPPLQQPQPQQQPPPPQPPLQQQQQQPQQQQLVRSASGNMQDKVQQAPHAATGKIAQEAELPLPLIQQMQQQQPQQSQQLEHQQHQQQLQELIKQQQQSLQQQKLLQQQRKQPQMQPQLQPQTQPQQLQTQMQLQPQKPLQQQTQQQVVQQQPRQQPQLGLQQPEQGRRVQMQNLQLIQKLQQQRQQQQQQQRPESDQPVITITDNDSIIAQTSVAGSSNDLAWNILQATRQPQQLLQQQNSQQQQQQQKQQQSRLQQQQQLLHLHQKLQIQQQQQKIQEQQQQQQQQLRQQSQQQQQHQQLTQQQLQQQLLQQLQQRQQQHQQQEQQQ</sequence>
<keyword evidence="1" id="KW-0175">Coiled coil</keyword>
<feature type="compositionally biased region" description="Basic and acidic residues" evidence="2">
    <location>
        <begin position="248"/>
        <end position="276"/>
    </location>
</feature>
<dbReference type="SUPFAM" id="SSF47676">
    <property type="entry name" value="Conserved domain common to transcription factors TFIIS, elongin A, CRSP70"/>
    <property type="match status" value="1"/>
</dbReference>
<dbReference type="AlphaFoldDB" id="A0AAE0ET73"/>
<keyword evidence="4" id="KW-1185">Reference proteome</keyword>
<feature type="coiled-coil region" evidence="1">
    <location>
        <begin position="961"/>
        <end position="1050"/>
    </location>
</feature>
<evidence type="ECO:0000313" key="3">
    <source>
        <dbReference type="EMBL" id="KAK3239364.1"/>
    </source>
</evidence>
<evidence type="ECO:0000313" key="4">
    <source>
        <dbReference type="Proteomes" id="UP001190700"/>
    </source>
</evidence>
<feature type="compositionally biased region" description="Pro residues" evidence="2">
    <location>
        <begin position="726"/>
        <end position="741"/>
    </location>
</feature>
<protein>
    <submittedName>
        <fullName evidence="3">Uncharacterized protein</fullName>
    </submittedName>
</protein>
<name>A0AAE0ET73_9CHLO</name>
<dbReference type="InterPro" id="IPR035441">
    <property type="entry name" value="TFIIS/LEDGF_dom_sf"/>
</dbReference>
<organism evidence="3 4">
    <name type="scientific">Cymbomonas tetramitiformis</name>
    <dbReference type="NCBI Taxonomy" id="36881"/>
    <lineage>
        <taxon>Eukaryota</taxon>
        <taxon>Viridiplantae</taxon>
        <taxon>Chlorophyta</taxon>
        <taxon>Pyramimonadophyceae</taxon>
        <taxon>Pyramimonadales</taxon>
        <taxon>Pyramimonadaceae</taxon>
        <taxon>Cymbomonas</taxon>
    </lineage>
</organism>
<feature type="region of interest" description="Disordered" evidence="2">
    <location>
        <begin position="826"/>
        <end position="889"/>
    </location>
</feature>
<feature type="region of interest" description="Disordered" evidence="2">
    <location>
        <begin position="205"/>
        <end position="500"/>
    </location>
</feature>
<gene>
    <name evidence="3" type="ORF">CYMTET_50708</name>
</gene>
<comment type="caution">
    <text evidence="3">The sequence shown here is derived from an EMBL/GenBank/DDBJ whole genome shotgun (WGS) entry which is preliminary data.</text>
</comment>
<feature type="compositionally biased region" description="Polar residues" evidence="2">
    <location>
        <begin position="755"/>
        <end position="766"/>
    </location>
</feature>
<feature type="compositionally biased region" description="Polar residues" evidence="2">
    <location>
        <begin position="442"/>
        <end position="461"/>
    </location>
</feature>
<dbReference type="EMBL" id="LGRX02033941">
    <property type="protein sequence ID" value="KAK3239364.1"/>
    <property type="molecule type" value="Genomic_DNA"/>
</dbReference>
<reference evidence="3 4" key="1">
    <citation type="journal article" date="2015" name="Genome Biol. Evol.">
        <title>Comparative Genomics of a Bacterivorous Green Alga Reveals Evolutionary Causalities and Consequences of Phago-Mixotrophic Mode of Nutrition.</title>
        <authorList>
            <person name="Burns J.A."/>
            <person name="Paasch A."/>
            <person name="Narechania A."/>
            <person name="Kim E."/>
        </authorList>
    </citation>
    <scope>NUCLEOTIDE SEQUENCE [LARGE SCALE GENOMIC DNA]</scope>
    <source>
        <strain evidence="3 4">PLY_AMNH</strain>
    </source>
</reference>